<comment type="activity regulation">
    <text evidence="11">Activated by phosphorylation and inhibited by fructose 1,6-bisphosphate (FBP).</text>
</comment>
<evidence type="ECO:0000256" key="10">
    <source>
        <dbReference type="ARBA" id="ARBA00063665"/>
    </source>
</evidence>
<comment type="pathway">
    <text evidence="1 11">Polyol metabolism; glycerol degradation via glycerol kinase pathway; sn-glycerol 3-phosphate from glycerol: step 1/1.</text>
</comment>
<feature type="binding site" evidence="11">
    <location>
        <position position="244"/>
    </location>
    <ligand>
        <name>glycerol</name>
        <dbReference type="ChEBI" id="CHEBI:17754"/>
    </ligand>
</feature>
<dbReference type="GO" id="GO:0019563">
    <property type="term" value="P:glycerol catabolic process"/>
    <property type="evidence" value="ECO:0007669"/>
    <property type="project" value="UniProtKB-UniRule"/>
</dbReference>
<feature type="binding site" evidence="11">
    <location>
        <position position="82"/>
    </location>
    <ligand>
        <name>sn-glycerol 3-phosphate</name>
        <dbReference type="ChEBI" id="CHEBI:57597"/>
    </ligand>
</feature>
<dbReference type="KEGG" id="pmic:NW74_00510"/>
<feature type="binding site" evidence="11">
    <location>
        <position position="309"/>
    </location>
    <ligand>
        <name>ADP</name>
        <dbReference type="ChEBI" id="CHEBI:456216"/>
    </ligand>
</feature>
<comment type="subunit">
    <text evidence="10 11">Homotetramer and homodimer (in equilibrium).</text>
</comment>
<dbReference type="Pfam" id="PF00370">
    <property type="entry name" value="FGGY_N"/>
    <property type="match status" value="1"/>
</dbReference>
<dbReference type="GO" id="GO:0006072">
    <property type="term" value="P:glycerol-3-phosphate metabolic process"/>
    <property type="evidence" value="ECO:0007669"/>
    <property type="project" value="InterPro"/>
</dbReference>
<dbReference type="UniPathway" id="UPA00618">
    <property type="reaction ID" value="UER00672"/>
</dbReference>
<feature type="domain" description="Carbohydrate kinase FGGY C-terminal" evidence="14">
    <location>
        <begin position="260"/>
        <end position="449"/>
    </location>
</feature>
<dbReference type="EC" id="2.7.1.30" evidence="11"/>
<comment type="function">
    <text evidence="9 11">Key enzyme in the regulation of glycerol uptake and metabolism. Catalyzes the phosphorylation of glycerol to yield sn-glycerol 3-phosphate.</text>
</comment>
<dbReference type="InterPro" id="IPR043129">
    <property type="entry name" value="ATPase_NBD"/>
</dbReference>
<accession>A0A0B4RZW3</accession>
<evidence type="ECO:0000256" key="4">
    <source>
        <dbReference type="ARBA" id="ARBA00022741"/>
    </source>
</evidence>
<evidence type="ECO:0000256" key="6">
    <source>
        <dbReference type="ARBA" id="ARBA00022798"/>
    </source>
</evidence>
<evidence type="ECO:0000256" key="9">
    <source>
        <dbReference type="ARBA" id="ARBA00054633"/>
    </source>
</evidence>
<dbReference type="InterPro" id="IPR018485">
    <property type="entry name" value="FGGY_C"/>
</dbReference>
<dbReference type="GO" id="GO:0004370">
    <property type="term" value="F:glycerol kinase activity"/>
    <property type="evidence" value="ECO:0007669"/>
    <property type="project" value="UniProtKB-UniRule"/>
</dbReference>
<dbReference type="PANTHER" id="PTHR10196">
    <property type="entry name" value="SUGAR KINASE"/>
    <property type="match status" value="1"/>
</dbReference>
<dbReference type="GO" id="GO:0005829">
    <property type="term" value="C:cytosol"/>
    <property type="evidence" value="ECO:0007669"/>
    <property type="project" value="UniProtKB-ARBA"/>
</dbReference>
<feature type="binding site" evidence="11">
    <location>
        <position position="16"/>
    </location>
    <ligand>
        <name>ADP</name>
        <dbReference type="ChEBI" id="CHEBI:456216"/>
    </ligand>
</feature>
<feature type="binding site" evidence="11">
    <location>
        <position position="83"/>
    </location>
    <ligand>
        <name>sn-glycerol 3-phosphate</name>
        <dbReference type="ChEBI" id="CHEBI:57597"/>
    </ligand>
</feature>
<feature type="binding site" evidence="11">
    <location>
        <position position="414"/>
    </location>
    <ligand>
        <name>ADP</name>
        <dbReference type="ChEBI" id="CHEBI:456216"/>
    </ligand>
</feature>
<feature type="binding site" evidence="11">
    <location>
        <position position="12"/>
    </location>
    <ligand>
        <name>sn-glycerol 3-phosphate</name>
        <dbReference type="ChEBI" id="CHEBI:57597"/>
    </ligand>
</feature>
<keyword evidence="7 11" id="KW-0067">ATP-binding</keyword>
<dbReference type="STRING" id="33033.NW74_00510"/>
<keyword evidence="6 11" id="KW-0319">Glycerol metabolism</keyword>
<evidence type="ECO:0000313" key="15">
    <source>
        <dbReference type="EMBL" id="AIZ35961.1"/>
    </source>
</evidence>
<feature type="binding site" evidence="11">
    <location>
        <position position="244"/>
    </location>
    <ligand>
        <name>sn-glycerol 3-phosphate</name>
        <dbReference type="ChEBI" id="CHEBI:57597"/>
    </ligand>
</feature>
<evidence type="ECO:0000256" key="3">
    <source>
        <dbReference type="ARBA" id="ARBA00022679"/>
    </source>
</evidence>
<feature type="domain" description="Carbohydrate kinase FGGY N-terminal" evidence="13">
    <location>
        <begin position="4"/>
        <end position="251"/>
    </location>
</feature>
<dbReference type="AlphaFoldDB" id="A0A0B4RZW3"/>
<dbReference type="GO" id="GO:0005524">
    <property type="term" value="F:ATP binding"/>
    <property type="evidence" value="ECO:0007669"/>
    <property type="project" value="UniProtKB-UniRule"/>
</dbReference>
<dbReference type="Pfam" id="PF02782">
    <property type="entry name" value="FGGY_C"/>
    <property type="match status" value="1"/>
</dbReference>
<dbReference type="PANTHER" id="PTHR10196:SF69">
    <property type="entry name" value="GLYCEROL KINASE"/>
    <property type="match status" value="1"/>
</dbReference>
<reference evidence="16" key="2">
    <citation type="submission" date="2022-07" db="EMBL/GenBank/DDBJ databases">
        <title>Parvimonas micra travels from the subgingival sulcus of the human oral cavity to the colorectal adenocarcinoma.</title>
        <authorList>
            <person name="Conde-Perez K."/>
            <person name="Buetas E."/>
            <person name="Aja-Macaya P."/>
            <person name="Martin-De Arribas E."/>
            <person name="Iglesias-Corras I."/>
            <person name="Trigo-Tasende N."/>
            <person name="Nasser-Ali M."/>
            <person name="Estevez L.S."/>
            <person name="Rumbo-Feal S."/>
            <person name="Otero-Alen B."/>
            <person name="Noguera J.F."/>
            <person name="Concha A."/>
            <person name="Pardinas-Lopez S."/>
            <person name="Carda-Dieguez M."/>
            <person name="Gomez-Randulfe I."/>
            <person name="Martinez-Lago N."/>
            <person name="Ladra S."/>
            <person name="Aparicio L.A."/>
            <person name="Bou G."/>
            <person name="Mira A."/>
            <person name="Vallejo J.A."/>
            <person name="Poza M."/>
        </authorList>
    </citation>
    <scope>NUCLEOTIDE SEQUENCE</scope>
    <source>
        <strain evidence="16">PM102KC-G-1</strain>
    </source>
</reference>
<dbReference type="InterPro" id="IPR018483">
    <property type="entry name" value="Carb_kinase_FGGY_CS"/>
</dbReference>
<dbReference type="InterPro" id="IPR018484">
    <property type="entry name" value="FGGY_N"/>
</dbReference>
<feature type="binding site" evidence="11">
    <location>
        <position position="410"/>
    </location>
    <ligand>
        <name>ADP</name>
        <dbReference type="ChEBI" id="CHEBI:456216"/>
    </ligand>
</feature>
<dbReference type="NCBIfam" id="NF000756">
    <property type="entry name" value="PRK00047.1"/>
    <property type="match status" value="1"/>
</dbReference>
<evidence type="ECO:0000256" key="2">
    <source>
        <dbReference type="ARBA" id="ARBA00009156"/>
    </source>
</evidence>
<feature type="binding site" evidence="11">
    <location>
        <position position="266"/>
    </location>
    <ligand>
        <name>ADP</name>
        <dbReference type="ChEBI" id="CHEBI:456216"/>
    </ligand>
</feature>
<dbReference type="InterPro" id="IPR005999">
    <property type="entry name" value="Glycerol_kin"/>
</dbReference>
<dbReference type="Proteomes" id="UP000031386">
    <property type="component" value="Chromosome"/>
</dbReference>
<gene>
    <name evidence="11 15" type="primary">glpK</name>
    <name evidence="16" type="ORF">NM222_07700</name>
    <name evidence="15" type="ORF">NW74_00510</name>
</gene>
<evidence type="ECO:0000256" key="8">
    <source>
        <dbReference type="ARBA" id="ARBA00052101"/>
    </source>
</evidence>
<dbReference type="EMBL" id="CP009761">
    <property type="protein sequence ID" value="AIZ35961.1"/>
    <property type="molecule type" value="Genomic_DNA"/>
</dbReference>
<keyword evidence="4 11" id="KW-0547">Nucleotide-binding</keyword>
<feature type="binding site" evidence="11">
    <location>
        <position position="82"/>
    </location>
    <ligand>
        <name>glycerol</name>
        <dbReference type="ChEBI" id="CHEBI:17754"/>
    </ligand>
</feature>
<feature type="binding site" evidence="11">
    <location>
        <position position="266"/>
    </location>
    <ligand>
        <name>ATP</name>
        <dbReference type="ChEBI" id="CHEBI:30616"/>
    </ligand>
</feature>
<dbReference type="Proteomes" id="UP001210690">
    <property type="component" value="Chromosome"/>
</dbReference>
<feature type="binding site" evidence="11">
    <location>
        <position position="12"/>
    </location>
    <ligand>
        <name>ATP</name>
        <dbReference type="ChEBI" id="CHEBI:30616"/>
    </ligand>
</feature>
<dbReference type="CDD" id="cd07786">
    <property type="entry name" value="FGGY_EcGK_like"/>
    <property type="match status" value="1"/>
</dbReference>
<evidence type="ECO:0000256" key="7">
    <source>
        <dbReference type="ARBA" id="ARBA00022840"/>
    </source>
</evidence>
<dbReference type="PROSITE" id="PS00933">
    <property type="entry name" value="FGGY_KINASES_1"/>
    <property type="match status" value="1"/>
</dbReference>
<feature type="binding site" evidence="11">
    <location>
        <position position="83"/>
    </location>
    <ligand>
        <name>glycerol</name>
        <dbReference type="ChEBI" id="CHEBI:17754"/>
    </ligand>
</feature>
<protein>
    <recommendedName>
        <fullName evidence="11">Glycerol kinase</fullName>
        <ecNumber evidence="11">2.7.1.30</ecNumber>
    </recommendedName>
    <alternativeName>
        <fullName evidence="11">ATP:glycerol 3-phosphotransferase</fullName>
    </alternativeName>
    <alternativeName>
        <fullName evidence="11">Glycerokinase</fullName>
        <shortName evidence="11">GK</shortName>
    </alternativeName>
</protein>
<evidence type="ECO:0000256" key="1">
    <source>
        <dbReference type="ARBA" id="ARBA00005190"/>
    </source>
</evidence>
<dbReference type="PIRSF" id="PIRSF000538">
    <property type="entry name" value="GlpK"/>
    <property type="match status" value="1"/>
</dbReference>
<comment type="catalytic activity">
    <reaction evidence="8 11">
        <text>glycerol + ATP = sn-glycerol 3-phosphate + ADP + H(+)</text>
        <dbReference type="Rhea" id="RHEA:21644"/>
        <dbReference type="ChEBI" id="CHEBI:15378"/>
        <dbReference type="ChEBI" id="CHEBI:17754"/>
        <dbReference type="ChEBI" id="CHEBI:30616"/>
        <dbReference type="ChEBI" id="CHEBI:57597"/>
        <dbReference type="ChEBI" id="CHEBI:456216"/>
        <dbReference type="EC" id="2.7.1.30"/>
    </reaction>
</comment>
<dbReference type="RefSeq" id="WP_041953274.1">
    <property type="nucleotide sequence ID" value="NZ_CAJPUJ010000042.1"/>
</dbReference>
<feature type="binding site" evidence="11">
    <location>
        <position position="134"/>
    </location>
    <ligand>
        <name>glycerol</name>
        <dbReference type="ChEBI" id="CHEBI:17754"/>
    </ligand>
</feature>
<dbReference type="InterPro" id="IPR000577">
    <property type="entry name" value="Carb_kinase_FGGY"/>
</dbReference>
<evidence type="ECO:0000313" key="17">
    <source>
        <dbReference type="Proteomes" id="UP000031386"/>
    </source>
</evidence>
<keyword evidence="5 11" id="KW-0418">Kinase</keyword>
<dbReference type="PROSITE" id="PS00445">
    <property type="entry name" value="FGGY_KINASES_2"/>
    <property type="match status" value="1"/>
</dbReference>
<organism evidence="15 17">
    <name type="scientific">Parvimonas micra</name>
    <dbReference type="NCBI Taxonomy" id="33033"/>
    <lineage>
        <taxon>Bacteria</taxon>
        <taxon>Bacillati</taxon>
        <taxon>Bacillota</taxon>
        <taxon>Tissierellia</taxon>
        <taxon>Tissierellales</taxon>
        <taxon>Peptoniphilaceae</taxon>
        <taxon>Parvimonas</taxon>
    </lineage>
</organism>
<dbReference type="HAMAP" id="MF_00186">
    <property type="entry name" value="Glycerol_kin"/>
    <property type="match status" value="1"/>
</dbReference>
<evidence type="ECO:0000259" key="14">
    <source>
        <dbReference type="Pfam" id="PF02782"/>
    </source>
</evidence>
<keyword evidence="17" id="KW-1185">Reference proteome</keyword>
<sequence>MDGYILALDQGTTSSRAILFDHKGNIKGISQKEFRQIFPKAGWVEHDAMDIWATQSGVCREVLERNFVRPTEVKAIGITNQRETTIIWEKSTGKPVYNAIVWQCRRTAEICEKLREDGYENLIFEKTGLKLDAYFSATKIKWILDNVEGARERAERGELLFGTVDTWIVWNLTRGKVHITDYSNASRTMLFNINTLQWDEDILKILNIPKSILPEVRDSSEIYGYTDEYTFGGAKIPISSVIGDQQSALFGQNCFEKAEAKITYGTGAFLLMNIGKEVLKSKNGLLTTIAWGLNGEVTYALEGSIFIAGAGIQWLRDELRLLYDASLSEQYANLVDDTDGVYIVPAFTGLGAPYWDMNAKGAIFGLTRGTKREHIIRAMLESIAYQCVDVFNCIEEDTNIQIQNLKVDGGASANGFLLQFQSDMLNTEVTRPEVLETTAMGCAFLAGLAVGFWKNTDEIKNIWRKDKTFYPNLSEENRNRKIKGWEKAVRRTFNWDKDEE</sequence>
<feature type="binding site" evidence="11">
    <location>
        <position position="313"/>
    </location>
    <ligand>
        <name>ATP</name>
        <dbReference type="ChEBI" id="CHEBI:30616"/>
    </ligand>
</feature>
<reference evidence="15 17" key="1">
    <citation type="submission" date="2014-10" db="EMBL/GenBank/DDBJ databases">
        <title>Complete genome sequence of Parvimonas micra KCOM 1535 (= ChDC B708).</title>
        <authorList>
            <person name="Kook J.-K."/>
            <person name="Park S.-N."/>
            <person name="Lim Y.K."/>
            <person name="Roh H."/>
        </authorList>
    </citation>
    <scope>NUCLEOTIDE SEQUENCE [LARGE SCALE GENOMIC DNA]</scope>
    <source>
        <strain evidence="15">KCOM 1535</strain>
        <strain evidence="17">KCOM 1535 / ChDC B708</strain>
    </source>
</reference>
<dbReference type="FunFam" id="3.30.420.40:FF:000007">
    <property type="entry name" value="Glycerol kinase"/>
    <property type="match status" value="1"/>
</dbReference>
<feature type="binding site" evidence="11">
    <location>
        <position position="13"/>
    </location>
    <ligand>
        <name>ATP</name>
        <dbReference type="ChEBI" id="CHEBI:30616"/>
    </ligand>
</feature>
<feature type="binding site" evidence="11">
    <location>
        <position position="245"/>
    </location>
    <ligand>
        <name>glycerol</name>
        <dbReference type="ChEBI" id="CHEBI:17754"/>
    </ligand>
</feature>
<proteinExistence type="inferred from homology"/>
<dbReference type="OrthoDB" id="9805576at2"/>
<dbReference type="NCBIfam" id="TIGR01311">
    <property type="entry name" value="glycerol_kin"/>
    <property type="match status" value="1"/>
</dbReference>
<feature type="binding site" evidence="11">
    <location>
        <position position="14"/>
    </location>
    <ligand>
        <name>ATP</name>
        <dbReference type="ChEBI" id="CHEBI:30616"/>
    </ligand>
</feature>
<evidence type="ECO:0000259" key="13">
    <source>
        <dbReference type="Pfam" id="PF00370"/>
    </source>
</evidence>
<dbReference type="EMBL" id="CP101412">
    <property type="protein sequence ID" value="WBB30822.1"/>
    <property type="molecule type" value="Genomic_DNA"/>
</dbReference>
<evidence type="ECO:0000256" key="12">
    <source>
        <dbReference type="RuleBase" id="RU003733"/>
    </source>
</evidence>
<dbReference type="Gene3D" id="3.30.420.40">
    <property type="match status" value="2"/>
</dbReference>
<feature type="binding site" evidence="11">
    <location>
        <position position="12"/>
    </location>
    <ligand>
        <name>ADP</name>
        <dbReference type="ChEBI" id="CHEBI:456216"/>
    </ligand>
</feature>
<feature type="binding site" evidence="11">
    <location>
        <position position="410"/>
    </location>
    <ligand>
        <name>ATP</name>
        <dbReference type="ChEBI" id="CHEBI:30616"/>
    </ligand>
</feature>
<evidence type="ECO:0000256" key="5">
    <source>
        <dbReference type="ARBA" id="ARBA00022777"/>
    </source>
</evidence>
<feature type="binding site" evidence="11">
    <location>
        <position position="134"/>
    </location>
    <ligand>
        <name>sn-glycerol 3-phosphate</name>
        <dbReference type="ChEBI" id="CHEBI:57597"/>
    </ligand>
</feature>
<feature type="binding site" evidence="11">
    <location>
        <position position="309"/>
    </location>
    <ligand>
        <name>ATP</name>
        <dbReference type="ChEBI" id="CHEBI:30616"/>
    </ligand>
</feature>
<comment type="similarity">
    <text evidence="2 11 12">Belongs to the FGGY kinase family.</text>
</comment>
<dbReference type="FunFam" id="3.30.420.40:FF:000008">
    <property type="entry name" value="Glycerol kinase"/>
    <property type="match status" value="1"/>
</dbReference>
<dbReference type="SUPFAM" id="SSF53067">
    <property type="entry name" value="Actin-like ATPase domain"/>
    <property type="match status" value="2"/>
</dbReference>
<evidence type="ECO:0000256" key="11">
    <source>
        <dbReference type="HAMAP-Rule" id="MF_00186"/>
    </source>
</evidence>
<name>A0A0B4RZW3_9FIRM</name>
<evidence type="ECO:0000313" key="16">
    <source>
        <dbReference type="EMBL" id="WBB30822.1"/>
    </source>
</evidence>
<keyword evidence="3 11" id="KW-0808">Transferase</keyword>